<proteinExistence type="predicted"/>
<dbReference type="Gene3D" id="3.30.420.10">
    <property type="entry name" value="Ribonuclease H-like superfamily/Ribonuclease H"/>
    <property type="match status" value="1"/>
</dbReference>
<dbReference type="OrthoDB" id="1000257at2759"/>
<dbReference type="CDD" id="cd06222">
    <property type="entry name" value="RNase_H_like"/>
    <property type="match status" value="1"/>
</dbReference>
<dbReference type="EMBL" id="JAMYWD010000009">
    <property type="protein sequence ID" value="KAJ4960664.1"/>
    <property type="molecule type" value="Genomic_DNA"/>
</dbReference>
<reference evidence="2" key="1">
    <citation type="journal article" date="2023" name="Plant J.">
        <title>The genome of the king protea, Protea cynaroides.</title>
        <authorList>
            <person name="Chang J."/>
            <person name="Duong T.A."/>
            <person name="Schoeman C."/>
            <person name="Ma X."/>
            <person name="Roodt D."/>
            <person name="Barker N."/>
            <person name="Li Z."/>
            <person name="Van de Peer Y."/>
            <person name="Mizrachi E."/>
        </authorList>
    </citation>
    <scope>NUCLEOTIDE SEQUENCE</scope>
    <source>
        <tissue evidence="2">Young leaves</tissue>
    </source>
</reference>
<sequence length="220" mass="24354">MQIRRGCKDIYVKCPCIIQTGEDLRIAKLLHLETTKGRKTPIKELYWRPPMHGWCKINFDGSSIGNPGMAGARGVIRNPSGEVCFAFAEFLGVTSNYTSKMRRAMIDIEKAMIGIEKAIKLGFQKICSCIDWFSNPPDSRKSNRFTPLITQGAGMTPPGGSPTEFQEFTLEHPGIVSHVIISFPVVFQFQTSLPEVKVYWVLAETEATTAACFSAATNNG</sequence>
<dbReference type="Proteomes" id="UP001141806">
    <property type="component" value="Unassembled WGS sequence"/>
</dbReference>
<feature type="domain" description="RNase H type-1" evidence="1">
    <location>
        <begin position="58"/>
        <end position="127"/>
    </location>
</feature>
<keyword evidence="3" id="KW-1185">Reference proteome</keyword>
<dbReference type="InterPro" id="IPR012337">
    <property type="entry name" value="RNaseH-like_sf"/>
</dbReference>
<dbReference type="InterPro" id="IPR036397">
    <property type="entry name" value="RNaseH_sf"/>
</dbReference>
<accession>A0A9Q0K1S8</accession>
<evidence type="ECO:0000313" key="3">
    <source>
        <dbReference type="Proteomes" id="UP001141806"/>
    </source>
</evidence>
<comment type="caution">
    <text evidence="2">The sequence shown here is derived from an EMBL/GenBank/DDBJ whole genome shotgun (WGS) entry which is preliminary data.</text>
</comment>
<evidence type="ECO:0000313" key="2">
    <source>
        <dbReference type="EMBL" id="KAJ4960664.1"/>
    </source>
</evidence>
<dbReference type="PANTHER" id="PTHR47723">
    <property type="entry name" value="OS05G0353850 PROTEIN"/>
    <property type="match status" value="1"/>
</dbReference>
<organism evidence="2 3">
    <name type="scientific">Protea cynaroides</name>
    <dbReference type="NCBI Taxonomy" id="273540"/>
    <lineage>
        <taxon>Eukaryota</taxon>
        <taxon>Viridiplantae</taxon>
        <taxon>Streptophyta</taxon>
        <taxon>Embryophyta</taxon>
        <taxon>Tracheophyta</taxon>
        <taxon>Spermatophyta</taxon>
        <taxon>Magnoliopsida</taxon>
        <taxon>Proteales</taxon>
        <taxon>Proteaceae</taxon>
        <taxon>Protea</taxon>
    </lineage>
</organism>
<dbReference type="Pfam" id="PF13456">
    <property type="entry name" value="RVT_3"/>
    <property type="match status" value="1"/>
</dbReference>
<dbReference type="PANTHER" id="PTHR47723:SF19">
    <property type="entry name" value="POLYNUCLEOTIDYL TRANSFERASE, RIBONUCLEASE H-LIKE SUPERFAMILY PROTEIN"/>
    <property type="match status" value="1"/>
</dbReference>
<evidence type="ECO:0000259" key="1">
    <source>
        <dbReference type="Pfam" id="PF13456"/>
    </source>
</evidence>
<dbReference type="InterPro" id="IPR002156">
    <property type="entry name" value="RNaseH_domain"/>
</dbReference>
<dbReference type="InterPro" id="IPR044730">
    <property type="entry name" value="RNase_H-like_dom_plant"/>
</dbReference>
<dbReference type="GO" id="GO:0003676">
    <property type="term" value="F:nucleic acid binding"/>
    <property type="evidence" value="ECO:0007669"/>
    <property type="project" value="InterPro"/>
</dbReference>
<dbReference type="GO" id="GO:0004523">
    <property type="term" value="F:RNA-DNA hybrid ribonuclease activity"/>
    <property type="evidence" value="ECO:0007669"/>
    <property type="project" value="InterPro"/>
</dbReference>
<gene>
    <name evidence="2" type="ORF">NE237_020574</name>
</gene>
<dbReference type="AlphaFoldDB" id="A0A9Q0K1S8"/>
<dbReference type="SUPFAM" id="SSF53098">
    <property type="entry name" value="Ribonuclease H-like"/>
    <property type="match status" value="1"/>
</dbReference>
<protein>
    <recommendedName>
        <fullName evidence="1">RNase H type-1 domain-containing protein</fullName>
    </recommendedName>
</protein>
<dbReference type="InterPro" id="IPR053151">
    <property type="entry name" value="RNase_H-like"/>
</dbReference>
<name>A0A9Q0K1S8_9MAGN</name>